<sequence length="1024" mass="113540">MSDIQLYLLEYDKSKKEANRVAQGSAEKLQNKQLKLIDLIESLAEYINNDEPATRGRTMSYLAEVLEAMPPKVLSLQQRGLLCDFILSRIVDDTEGIGSCAKGLLALEERGQWDSARASGVMTTLIDHTNPVRQFRTQSERYPIVQLVDRLMAKYRDAIKNVHSTTPDFLSRFISYFDGEKDPRNLMIVFSILKVPMTEWDTGKDTQDLFDAVFNYFPITFKPPPDDPYGITAQDLKDRLRDCIASTSVFAPYSFPALLDKLDSTSLNTKRDVLSTLRACISNYGFQTISLYAITLWDALKFEILNVQEEDLATESLNCLAGIARQLSLGTQSQLNAYLGPIIKECNQHLEDAPTKQSSSSGRIVKSVAATTPQATNTVISGIVPTFFSLYHTADNFPKRRGLLEVFGSIMKADIEVYGDWRSMHSLRFGDDIAEKPPNAFVEYGEQALHLMSSDLSSAPVKEVSFRLTALDGLLQLSRIREMLSDDQISSLVIDFSNVVVTEESYGKDELKTAAISALVEIAHQKPQLVIDKAFPTFLANLPDTDTGATTKYVPVLEAFAKLADEDKLFQTVIIRLKSKLKAAVHQQASTKFLCDLLTAVFFAFTHRAKKMDIEVNATHYTDLVLPLLSQITDSQDQHNSSLQSEPVLDLVGRICGTIIRPLPLTVHISMSKEAFTLFRGVTNESVPPFSSTFGAEQRYMIVTTQVLASLCKEASPPIKLDDMVTALVKFCLAESVTSGVRAAALKQLSLVINKFIPNAELAKTLEPVLYAPMELLTSAKLNSQSIRVVFAIVKGLILRNSSLLNKTLPSLLEALSNIDYGRTIARGFSTLLQPDDLLTKENYCTVSGLHKQKTFNMLVPPIAASFRAANAATKTNYLIAVAGLLRYLPYNILSHDLSSLTPLLLQSLDLPVEEAYVKEASIGNIIDILTHNPAAIEEHANSVITRLLSTTDQKSNPTQVRAVALICLATIPGSLKQETTIPLRRQVVKRLTAALDDGKRSVRSEAVRCRSKWLDLDEEDEEE</sequence>
<comment type="subcellular location">
    <subcellularLocation>
        <location evidence="1 5">Nucleus</location>
    </subcellularLocation>
</comment>
<dbReference type="Gene3D" id="1.25.10.10">
    <property type="entry name" value="Leucine-rich Repeat Variant"/>
    <property type="match status" value="2"/>
</dbReference>
<evidence type="ECO:0000256" key="4">
    <source>
        <dbReference type="ARBA" id="ARBA00023242"/>
    </source>
</evidence>
<dbReference type="PANTHER" id="PTHR12891">
    <property type="entry name" value="DNA REPAIR/TRANSCRIPTION PROTEIN MET18/MMS19"/>
    <property type="match status" value="1"/>
</dbReference>
<evidence type="ECO:0000313" key="9">
    <source>
        <dbReference type="Proteomes" id="UP000799437"/>
    </source>
</evidence>
<evidence type="ECO:0000256" key="3">
    <source>
        <dbReference type="ARBA" id="ARBA00022737"/>
    </source>
</evidence>
<dbReference type="InterPro" id="IPR029240">
    <property type="entry name" value="MMS19_N"/>
</dbReference>
<evidence type="ECO:0000256" key="5">
    <source>
        <dbReference type="RuleBase" id="RU367072"/>
    </source>
</evidence>
<dbReference type="InterPro" id="IPR039920">
    <property type="entry name" value="MMS19"/>
</dbReference>
<dbReference type="GO" id="GO:0051604">
    <property type="term" value="P:protein maturation"/>
    <property type="evidence" value="ECO:0007669"/>
    <property type="project" value="UniProtKB-UniRule"/>
</dbReference>
<protein>
    <recommendedName>
        <fullName evidence="5">MMS19 nucleotide excision repair protein</fullName>
    </recommendedName>
</protein>
<dbReference type="InterPro" id="IPR016024">
    <property type="entry name" value="ARM-type_fold"/>
</dbReference>
<evidence type="ECO:0000313" key="8">
    <source>
        <dbReference type="EMBL" id="KAF2756741.1"/>
    </source>
</evidence>
<dbReference type="AlphaFoldDB" id="A0A6A6W6N8"/>
<dbReference type="InterPro" id="IPR024687">
    <property type="entry name" value="MMS19_C"/>
</dbReference>
<evidence type="ECO:0000259" key="6">
    <source>
        <dbReference type="Pfam" id="PF12460"/>
    </source>
</evidence>
<accession>A0A6A6W6N8</accession>
<dbReference type="GO" id="GO:0005634">
    <property type="term" value="C:nucleus"/>
    <property type="evidence" value="ECO:0007669"/>
    <property type="project" value="UniProtKB-SubCell"/>
</dbReference>
<reference evidence="8" key="1">
    <citation type="journal article" date="2020" name="Stud. Mycol.">
        <title>101 Dothideomycetes genomes: a test case for predicting lifestyles and emergence of pathogens.</title>
        <authorList>
            <person name="Haridas S."/>
            <person name="Albert R."/>
            <person name="Binder M."/>
            <person name="Bloem J."/>
            <person name="Labutti K."/>
            <person name="Salamov A."/>
            <person name="Andreopoulos B."/>
            <person name="Baker S."/>
            <person name="Barry K."/>
            <person name="Bills G."/>
            <person name="Bluhm B."/>
            <person name="Cannon C."/>
            <person name="Castanera R."/>
            <person name="Culley D."/>
            <person name="Daum C."/>
            <person name="Ezra D."/>
            <person name="Gonzalez J."/>
            <person name="Henrissat B."/>
            <person name="Kuo A."/>
            <person name="Liang C."/>
            <person name="Lipzen A."/>
            <person name="Lutzoni F."/>
            <person name="Magnuson J."/>
            <person name="Mondo S."/>
            <person name="Nolan M."/>
            <person name="Ohm R."/>
            <person name="Pangilinan J."/>
            <person name="Park H.-J."/>
            <person name="Ramirez L."/>
            <person name="Alfaro M."/>
            <person name="Sun H."/>
            <person name="Tritt A."/>
            <person name="Yoshinaga Y."/>
            <person name="Zwiers L.-H."/>
            <person name="Turgeon B."/>
            <person name="Goodwin S."/>
            <person name="Spatafora J."/>
            <person name="Crous P."/>
            <person name="Grigoriev I."/>
        </authorList>
    </citation>
    <scope>NUCLEOTIDE SEQUENCE</scope>
    <source>
        <strain evidence="8">CBS 121739</strain>
    </source>
</reference>
<dbReference type="RefSeq" id="XP_033599192.1">
    <property type="nucleotide sequence ID" value="XM_033741976.1"/>
</dbReference>
<dbReference type="Pfam" id="PF14500">
    <property type="entry name" value="MMS19_N"/>
    <property type="match status" value="1"/>
</dbReference>
<feature type="domain" description="MMS19 N-terminal" evidence="7">
    <location>
        <begin position="40"/>
        <end position="306"/>
    </location>
</feature>
<proteinExistence type="inferred from homology"/>
<feature type="domain" description="MMS19 C-terminal" evidence="6">
    <location>
        <begin position="556"/>
        <end position="973"/>
    </location>
</feature>
<gene>
    <name evidence="8" type="ORF">EJ05DRAFT_441217</name>
</gene>
<comment type="similarity">
    <text evidence="2 5">Belongs to the MET18/MMS19 family.</text>
</comment>
<dbReference type="OrthoDB" id="342900at2759"/>
<name>A0A6A6W6N8_9PEZI</name>
<evidence type="ECO:0000259" key="7">
    <source>
        <dbReference type="Pfam" id="PF14500"/>
    </source>
</evidence>
<dbReference type="InterPro" id="IPR011989">
    <property type="entry name" value="ARM-like"/>
</dbReference>
<keyword evidence="5" id="KW-0234">DNA repair</keyword>
<dbReference type="PANTHER" id="PTHR12891:SF0">
    <property type="entry name" value="MMS19 NUCLEOTIDE EXCISION REPAIR PROTEIN HOMOLOG"/>
    <property type="match status" value="1"/>
</dbReference>
<keyword evidence="3" id="KW-0677">Repeat</keyword>
<dbReference type="GeneID" id="54483030"/>
<comment type="function">
    <text evidence="5">Key component of the cytosolic iron-sulfur protein assembly (CIA) complex, a multiprotein complex that mediates the incorporation of iron-sulfur cluster into apoproteins specifically involved in DNA metabolism and genomic integrity. In the CIA complex, MMS19 acts as an adapter between early-acting CIA components and a subset of cellular target iron-sulfur proteins.</text>
</comment>
<dbReference type="GO" id="GO:0006281">
    <property type="term" value="P:DNA repair"/>
    <property type="evidence" value="ECO:0007669"/>
    <property type="project" value="UniProtKB-UniRule"/>
</dbReference>
<dbReference type="Proteomes" id="UP000799437">
    <property type="component" value="Unassembled WGS sequence"/>
</dbReference>
<organism evidence="8 9">
    <name type="scientific">Pseudovirgaria hyperparasitica</name>
    <dbReference type="NCBI Taxonomy" id="470096"/>
    <lineage>
        <taxon>Eukaryota</taxon>
        <taxon>Fungi</taxon>
        <taxon>Dikarya</taxon>
        <taxon>Ascomycota</taxon>
        <taxon>Pezizomycotina</taxon>
        <taxon>Dothideomycetes</taxon>
        <taxon>Dothideomycetes incertae sedis</taxon>
        <taxon>Acrospermales</taxon>
        <taxon>Acrospermaceae</taxon>
        <taxon>Pseudovirgaria</taxon>
    </lineage>
</organism>
<dbReference type="EMBL" id="ML996575">
    <property type="protein sequence ID" value="KAF2756741.1"/>
    <property type="molecule type" value="Genomic_DNA"/>
</dbReference>
<keyword evidence="5" id="KW-0227">DNA damage</keyword>
<dbReference type="SUPFAM" id="SSF48371">
    <property type="entry name" value="ARM repeat"/>
    <property type="match status" value="1"/>
</dbReference>
<dbReference type="GO" id="GO:0097361">
    <property type="term" value="C:cytosolic [4Fe-4S] assembly targeting complex"/>
    <property type="evidence" value="ECO:0007669"/>
    <property type="project" value="UniProtKB-UniRule"/>
</dbReference>
<dbReference type="GO" id="GO:0016226">
    <property type="term" value="P:iron-sulfur cluster assembly"/>
    <property type="evidence" value="ECO:0007669"/>
    <property type="project" value="UniProtKB-UniRule"/>
</dbReference>
<dbReference type="Pfam" id="PF12460">
    <property type="entry name" value="MMS19_C"/>
    <property type="match status" value="1"/>
</dbReference>
<evidence type="ECO:0000256" key="1">
    <source>
        <dbReference type="ARBA" id="ARBA00004123"/>
    </source>
</evidence>
<evidence type="ECO:0000256" key="2">
    <source>
        <dbReference type="ARBA" id="ARBA00009340"/>
    </source>
</evidence>
<keyword evidence="4 5" id="KW-0539">Nucleus</keyword>
<keyword evidence="9" id="KW-1185">Reference proteome</keyword>